<evidence type="ECO:0000313" key="8">
    <source>
        <dbReference type="Proteomes" id="UP000198460"/>
    </source>
</evidence>
<evidence type="ECO:0000256" key="1">
    <source>
        <dbReference type="ARBA" id="ARBA00009998"/>
    </source>
</evidence>
<keyword evidence="2" id="KW-0963">Cytoplasm</keyword>
<dbReference type="PANTHER" id="PTHR34137">
    <property type="entry name" value="EXODEOXYRIBONUCLEASE 7 SMALL SUBUNIT"/>
    <property type="match status" value="1"/>
</dbReference>
<dbReference type="NCBIfam" id="TIGR01280">
    <property type="entry name" value="xseB"/>
    <property type="match status" value="1"/>
</dbReference>
<dbReference type="Pfam" id="PF02609">
    <property type="entry name" value="Exonuc_VII_S"/>
    <property type="match status" value="1"/>
</dbReference>
<dbReference type="EMBL" id="FXAN01000040">
    <property type="protein sequence ID" value="SMF99457.1"/>
    <property type="molecule type" value="Genomic_DNA"/>
</dbReference>
<evidence type="ECO:0000256" key="6">
    <source>
        <dbReference type="NCBIfam" id="TIGR01280"/>
    </source>
</evidence>
<dbReference type="GO" id="GO:0005829">
    <property type="term" value="C:cytosol"/>
    <property type="evidence" value="ECO:0007669"/>
    <property type="project" value="TreeGrafter"/>
</dbReference>
<dbReference type="GO" id="GO:0006308">
    <property type="term" value="P:DNA catabolic process"/>
    <property type="evidence" value="ECO:0007669"/>
    <property type="project" value="UniProtKB-UniRule"/>
</dbReference>
<reference evidence="7 8" key="1">
    <citation type="submission" date="2017-04" db="EMBL/GenBank/DDBJ databases">
        <authorList>
            <person name="Afonso C.L."/>
            <person name="Miller P.J."/>
            <person name="Scott M.A."/>
            <person name="Spackman E."/>
            <person name="Goraichik I."/>
            <person name="Dimitrov K.M."/>
            <person name="Suarez D.L."/>
            <person name="Swayne D.E."/>
        </authorList>
    </citation>
    <scope>NUCLEOTIDE SEQUENCE [LARGE SCALE GENOMIC DNA]</scope>
    <source>
        <strain evidence="7">LMG 28154</strain>
    </source>
</reference>
<dbReference type="EC" id="3.1.11.6" evidence="6"/>
<dbReference type="AlphaFoldDB" id="A0A238H2J9"/>
<dbReference type="PIRSF" id="PIRSF006488">
    <property type="entry name" value="Exonuc_VII_S"/>
    <property type="match status" value="1"/>
</dbReference>
<dbReference type="NCBIfam" id="NF002141">
    <property type="entry name" value="PRK00977.1-5"/>
    <property type="match status" value="1"/>
</dbReference>
<evidence type="ECO:0000313" key="7">
    <source>
        <dbReference type="EMBL" id="SMF99457.1"/>
    </source>
</evidence>
<organism evidence="7 8">
    <name type="scientific">Burkholderia singularis</name>
    <dbReference type="NCBI Taxonomy" id="1503053"/>
    <lineage>
        <taxon>Bacteria</taxon>
        <taxon>Pseudomonadati</taxon>
        <taxon>Pseudomonadota</taxon>
        <taxon>Betaproteobacteria</taxon>
        <taxon>Burkholderiales</taxon>
        <taxon>Burkholderiaceae</taxon>
        <taxon>Burkholderia</taxon>
        <taxon>pseudomallei group</taxon>
    </lineage>
</organism>
<evidence type="ECO:0000256" key="2">
    <source>
        <dbReference type="ARBA" id="ARBA00022490"/>
    </source>
</evidence>
<keyword evidence="5" id="KW-0269">Exonuclease</keyword>
<evidence type="ECO:0000256" key="4">
    <source>
        <dbReference type="ARBA" id="ARBA00022801"/>
    </source>
</evidence>
<accession>A0A238H2J9</accession>
<name>A0A238H2J9_9BURK</name>
<dbReference type="SUPFAM" id="SSF116842">
    <property type="entry name" value="XseB-like"/>
    <property type="match status" value="1"/>
</dbReference>
<gene>
    <name evidence="7" type="ORF">BSIN_0187</name>
</gene>
<evidence type="ECO:0000256" key="5">
    <source>
        <dbReference type="ARBA" id="ARBA00022839"/>
    </source>
</evidence>
<comment type="similarity">
    <text evidence="1">Belongs to the XseB family.</text>
</comment>
<keyword evidence="3" id="KW-0540">Nuclease</keyword>
<keyword evidence="4 7" id="KW-0378">Hydrolase</keyword>
<proteinExistence type="inferred from homology"/>
<dbReference type="GO" id="GO:0008855">
    <property type="term" value="F:exodeoxyribonuclease VII activity"/>
    <property type="evidence" value="ECO:0007669"/>
    <property type="project" value="UniProtKB-UniRule"/>
</dbReference>
<dbReference type="GO" id="GO:0009318">
    <property type="term" value="C:exodeoxyribonuclease VII complex"/>
    <property type="evidence" value="ECO:0007669"/>
    <property type="project" value="UniProtKB-UniRule"/>
</dbReference>
<dbReference type="Gene3D" id="1.10.287.1040">
    <property type="entry name" value="Exonuclease VII, small subunit"/>
    <property type="match status" value="1"/>
</dbReference>
<dbReference type="InterPro" id="IPR037004">
    <property type="entry name" value="Exonuc_VII_ssu_sf"/>
</dbReference>
<evidence type="ECO:0000256" key="3">
    <source>
        <dbReference type="ARBA" id="ARBA00022722"/>
    </source>
</evidence>
<dbReference type="Proteomes" id="UP000198460">
    <property type="component" value="Unassembled WGS sequence"/>
</dbReference>
<dbReference type="PANTHER" id="PTHR34137:SF1">
    <property type="entry name" value="EXODEOXYRIBONUCLEASE 7 SMALL SUBUNIT"/>
    <property type="match status" value="1"/>
</dbReference>
<protein>
    <recommendedName>
        <fullName evidence="6">Exodeoxyribonuclease VII small subunit</fullName>
        <ecNumber evidence="6">3.1.11.6</ecNumber>
    </recommendedName>
</protein>
<sequence>MALAELEALVARMESGTLSLEDSLAAYRRGAALVAFCQQQLEKAEQQVRVLDGAALKPLAAGTAAVDGGDDDL</sequence>
<dbReference type="InterPro" id="IPR003761">
    <property type="entry name" value="Exonuc_VII_S"/>
</dbReference>